<dbReference type="SUPFAM" id="SSF51735">
    <property type="entry name" value="NAD(P)-binding Rossmann-fold domains"/>
    <property type="match status" value="1"/>
</dbReference>
<feature type="compositionally biased region" description="Pro residues" evidence="3">
    <location>
        <begin position="963"/>
        <end position="978"/>
    </location>
</feature>
<gene>
    <name evidence="5" type="ORF">HETSPECPRED_003089</name>
</gene>
<feature type="region of interest" description="Disordered" evidence="3">
    <location>
        <begin position="963"/>
        <end position="984"/>
    </location>
</feature>
<dbReference type="Pfam" id="PF00550">
    <property type="entry name" value="PP-binding"/>
    <property type="match status" value="1"/>
</dbReference>
<dbReference type="InterPro" id="IPR010071">
    <property type="entry name" value="AA_adenyl_dom"/>
</dbReference>
<dbReference type="InterPro" id="IPR020845">
    <property type="entry name" value="AMP-binding_CS"/>
</dbReference>
<organism evidence="5 6">
    <name type="scientific">Heterodermia speciosa</name>
    <dbReference type="NCBI Taxonomy" id="116794"/>
    <lineage>
        <taxon>Eukaryota</taxon>
        <taxon>Fungi</taxon>
        <taxon>Dikarya</taxon>
        <taxon>Ascomycota</taxon>
        <taxon>Pezizomycotina</taxon>
        <taxon>Lecanoromycetes</taxon>
        <taxon>OSLEUM clade</taxon>
        <taxon>Lecanoromycetidae</taxon>
        <taxon>Caliciales</taxon>
        <taxon>Physciaceae</taxon>
        <taxon>Heterodermia</taxon>
    </lineage>
</organism>
<keyword evidence="1" id="KW-0596">Phosphopantetheine</keyword>
<dbReference type="CDD" id="cd05918">
    <property type="entry name" value="A_NRPS_SidN3_like"/>
    <property type="match status" value="1"/>
</dbReference>
<dbReference type="AlphaFoldDB" id="A0A8H3F7L5"/>
<feature type="domain" description="Carrier" evidence="4">
    <location>
        <begin position="627"/>
        <end position="706"/>
    </location>
</feature>
<dbReference type="NCBIfam" id="TIGR01733">
    <property type="entry name" value="AA-adenyl-dom"/>
    <property type="match status" value="1"/>
</dbReference>
<dbReference type="SUPFAM" id="SSF47336">
    <property type="entry name" value="ACP-like"/>
    <property type="match status" value="1"/>
</dbReference>
<dbReference type="Pfam" id="PF07993">
    <property type="entry name" value="NAD_binding_4"/>
    <property type="match status" value="2"/>
</dbReference>
<evidence type="ECO:0000256" key="3">
    <source>
        <dbReference type="SAM" id="MobiDB-lite"/>
    </source>
</evidence>
<name>A0A8H3F7L5_9LECA</name>
<dbReference type="InterPro" id="IPR000873">
    <property type="entry name" value="AMP-dep_synth/lig_dom"/>
</dbReference>
<evidence type="ECO:0000313" key="6">
    <source>
        <dbReference type="Proteomes" id="UP000664521"/>
    </source>
</evidence>
<sequence>MRYDLVLEFNICYQRARLWYRLPQISEQYAIAIAELFQTIIRHVVFEGGLRVDQVANVSLHDKQRMLSWNPSDPFKMEKKVCVHGLIASKALEIPNAEAVCGWDGTLTYRELEQVSDSAAARLVDQGISPGTYIPIIYEKSIWTVVAAMAILKAGAALVPLNPNDPVARLEEIIRDLKTTMVVTAEKFVKTFSPLVPHVIVFSAATLGYSTCSGLRSNQPTGHQSHRVPNIDVSPSDPIFVLFTSGSTGRPKGMVHTHRSIATHNLAHGAAMFYQGARVLQFAAHTFDVALMDIFTTLLFGGCICVPSESDRKSNIINVINAMRVSHAILTPSFAGLIEPTAVPTLKTLAVGGEALPQDRVQNWADKVNLIQIYGPAEVGICMTMNMRSTTPGALIGFPLKNSSCWLVDPDDDSRLVPIGAVGELLIAGPSLAQGYLNDEARTQLSFINAPPWALSLGLPFERFYKAGDLLRYNVDAFDGSFIFVGRKDSQIKLRGQRIEAGEVEFHIGQLQGVALSMVTKPDKGCFAGQLVAVVQMINPTEFRAQLVDGDIQLAGSQSLTAGDLRKALEEVLPAFMIPTECLTICNMPFVPSLKLDRRRVQTWLTNMAVRPSTKRICTIGLLGPKETTAHGMSKYIAGLLVVDDEQRLDLEKHDFRLQDTGIDSIKIISFLMFIKREHDITVPVDVILDSSTTIRDLAVWIDAHSSSAVNQSFPPALKKIQPRKINAYEETLELSRALLQQIEATSAAVKDKVYKQPSPSTPNSCFETKNVLLTGASGYLGSTILHQLLLIPHIQISLLLRCTSPSSGLQRIKDIGTENNWWHPSYQSRITIWPGDLSAPDLGLSPPHQQQLNPLPPSDHFDRSQGEVPACIDTIIHAGAKVHYTLPYTTLYPINITSTLSLLRSTALSPHIHTFIHVSGGESPHIDSLSQDPTYLATLSTASGYTLTKNIAERLVRSTSPLPPPPLTLSPSSPPSSQPHLSTHFRSKKITTLKPGYLIGSPPSAFRPNTADFLWRLLAVCIAIGAYNAADEARWVFIDGVETVATATVSLLKPSSPHHHAPKDSQNATENENEDERRADSAETSIRRILTAIPFGAVWRVVEHVYGRRFRALEPGEWMVELRARVLEEGERGVLFPLLGVLEREGGGVGVDLGEADGEVGVDWREGDGGIGGDWRERGGRVGVDIGEASRRIGMDVGEESHGVGMDVREECGMNVREESHGPGLEPGGKRDRKEEEERVKALVEGNLRWLIASGFLPAV</sequence>
<accession>A0A8H3F7L5</accession>
<dbReference type="EMBL" id="CAJPDS010000019">
    <property type="protein sequence ID" value="CAF9917053.1"/>
    <property type="molecule type" value="Genomic_DNA"/>
</dbReference>
<dbReference type="InterPro" id="IPR036736">
    <property type="entry name" value="ACP-like_sf"/>
</dbReference>
<dbReference type="InterPro" id="IPR009081">
    <property type="entry name" value="PP-bd_ACP"/>
</dbReference>
<dbReference type="PROSITE" id="PS00455">
    <property type="entry name" value="AMP_BINDING"/>
    <property type="match status" value="1"/>
</dbReference>
<evidence type="ECO:0000256" key="2">
    <source>
        <dbReference type="ARBA" id="ARBA00022553"/>
    </source>
</evidence>
<dbReference type="Gene3D" id="3.30.300.30">
    <property type="match status" value="1"/>
</dbReference>
<dbReference type="Gene3D" id="1.10.1200.10">
    <property type="entry name" value="ACP-like"/>
    <property type="match status" value="1"/>
</dbReference>
<keyword evidence="2" id="KW-0597">Phosphoprotein</keyword>
<dbReference type="OrthoDB" id="420046at2759"/>
<comment type="caution">
    <text evidence="5">The sequence shown here is derived from an EMBL/GenBank/DDBJ whole genome shotgun (WGS) entry which is preliminary data.</text>
</comment>
<dbReference type="InterPro" id="IPR042099">
    <property type="entry name" value="ANL_N_sf"/>
</dbReference>
<evidence type="ECO:0000259" key="4">
    <source>
        <dbReference type="PROSITE" id="PS50075"/>
    </source>
</evidence>
<dbReference type="Pfam" id="PF00501">
    <property type="entry name" value="AMP-binding"/>
    <property type="match status" value="1"/>
</dbReference>
<dbReference type="PROSITE" id="PS50075">
    <property type="entry name" value="CARRIER"/>
    <property type="match status" value="1"/>
</dbReference>
<dbReference type="PANTHER" id="PTHR44845">
    <property type="entry name" value="CARRIER DOMAIN-CONTAINING PROTEIN"/>
    <property type="match status" value="1"/>
</dbReference>
<dbReference type="PANTHER" id="PTHR44845:SF4">
    <property type="entry name" value="NONRIBOSOMAL PEPTIDE SYNTHASE INPA"/>
    <property type="match status" value="1"/>
</dbReference>
<dbReference type="Gene3D" id="3.40.50.720">
    <property type="entry name" value="NAD(P)-binding Rossmann-like Domain"/>
    <property type="match status" value="1"/>
</dbReference>
<evidence type="ECO:0000313" key="5">
    <source>
        <dbReference type="EMBL" id="CAF9917053.1"/>
    </source>
</evidence>
<dbReference type="InterPro" id="IPR036291">
    <property type="entry name" value="NAD(P)-bd_dom_sf"/>
</dbReference>
<keyword evidence="6" id="KW-1185">Reference proteome</keyword>
<dbReference type="Gene3D" id="3.40.50.12780">
    <property type="entry name" value="N-terminal domain of ligase-like"/>
    <property type="match status" value="1"/>
</dbReference>
<dbReference type="InterPro" id="IPR013120">
    <property type="entry name" value="FAR_NAD-bd"/>
</dbReference>
<reference evidence="5" key="1">
    <citation type="submission" date="2021-03" db="EMBL/GenBank/DDBJ databases">
        <authorList>
            <person name="Tagirdzhanova G."/>
        </authorList>
    </citation>
    <scope>NUCLEOTIDE SEQUENCE</scope>
</reference>
<dbReference type="SUPFAM" id="SSF56801">
    <property type="entry name" value="Acetyl-CoA synthetase-like"/>
    <property type="match status" value="1"/>
</dbReference>
<dbReference type="Proteomes" id="UP000664521">
    <property type="component" value="Unassembled WGS sequence"/>
</dbReference>
<proteinExistence type="predicted"/>
<feature type="region of interest" description="Disordered" evidence="3">
    <location>
        <begin position="1054"/>
        <end position="1083"/>
    </location>
</feature>
<evidence type="ECO:0000256" key="1">
    <source>
        <dbReference type="ARBA" id="ARBA00022450"/>
    </source>
</evidence>
<dbReference type="InterPro" id="IPR045851">
    <property type="entry name" value="AMP-bd_C_sf"/>
</dbReference>
<protein>
    <recommendedName>
        <fullName evidence="4">Carrier domain-containing protein</fullName>
    </recommendedName>
</protein>